<keyword evidence="2" id="KW-1185">Reference proteome</keyword>
<organism evidence="1 2">
    <name type="scientific">Alteromonas halophila</name>
    <dbReference type="NCBI Taxonomy" id="516698"/>
    <lineage>
        <taxon>Bacteria</taxon>
        <taxon>Pseudomonadati</taxon>
        <taxon>Pseudomonadota</taxon>
        <taxon>Gammaproteobacteria</taxon>
        <taxon>Alteromonadales</taxon>
        <taxon>Alteromonadaceae</taxon>
        <taxon>Alteromonas/Salinimonas group</taxon>
        <taxon>Alteromonas</taxon>
    </lineage>
</organism>
<gene>
    <name evidence="1" type="ORF">GCM10007391_07230</name>
</gene>
<dbReference type="AlphaFoldDB" id="A0A918MV02"/>
<dbReference type="Proteomes" id="UP000631300">
    <property type="component" value="Unassembled WGS sequence"/>
</dbReference>
<sequence>MIMDTHITYISELYDYLCKVHLATYKDFGMNVVLTLTEEKKSSNKAYRMPTVK</sequence>
<reference evidence="1" key="2">
    <citation type="submission" date="2020-09" db="EMBL/GenBank/DDBJ databases">
        <authorList>
            <person name="Sun Q."/>
            <person name="Kim S."/>
        </authorList>
    </citation>
    <scope>NUCLEOTIDE SEQUENCE</scope>
    <source>
        <strain evidence="1">KCTC 22164</strain>
    </source>
</reference>
<dbReference type="EMBL" id="BMXP01000001">
    <property type="protein sequence ID" value="GGW76908.1"/>
    <property type="molecule type" value="Genomic_DNA"/>
</dbReference>
<evidence type="ECO:0000313" key="1">
    <source>
        <dbReference type="EMBL" id="GGW76908.1"/>
    </source>
</evidence>
<evidence type="ECO:0000313" key="2">
    <source>
        <dbReference type="Proteomes" id="UP000631300"/>
    </source>
</evidence>
<name>A0A918MV02_9ALTE</name>
<proteinExistence type="predicted"/>
<comment type="caution">
    <text evidence="1">The sequence shown here is derived from an EMBL/GenBank/DDBJ whole genome shotgun (WGS) entry which is preliminary data.</text>
</comment>
<accession>A0A918MV02</accession>
<protein>
    <submittedName>
        <fullName evidence="1">Uncharacterized protein</fullName>
    </submittedName>
</protein>
<reference evidence="1" key="1">
    <citation type="journal article" date="2014" name="Int. J. Syst. Evol. Microbiol.">
        <title>Complete genome sequence of Corynebacterium casei LMG S-19264T (=DSM 44701T), isolated from a smear-ripened cheese.</title>
        <authorList>
            <consortium name="US DOE Joint Genome Institute (JGI-PGF)"/>
            <person name="Walter F."/>
            <person name="Albersmeier A."/>
            <person name="Kalinowski J."/>
            <person name="Ruckert C."/>
        </authorList>
    </citation>
    <scope>NUCLEOTIDE SEQUENCE</scope>
    <source>
        <strain evidence="1">KCTC 22164</strain>
    </source>
</reference>